<dbReference type="PANTHER" id="PTHR11804:SF79">
    <property type="entry name" value="MITOCHONDRIAL INTERMEDIATE PEPTIDASE"/>
    <property type="match status" value="1"/>
</dbReference>
<evidence type="ECO:0000313" key="14">
    <source>
        <dbReference type="Proteomes" id="UP000069549"/>
    </source>
</evidence>
<dbReference type="EMBL" id="LT608260">
    <property type="protein sequence ID" value="SCO63505.1"/>
    <property type="molecule type" value="Genomic_DNA"/>
</dbReference>
<dbReference type="GO" id="GO:0046872">
    <property type="term" value="F:metal ion binding"/>
    <property type="evidence" value="ECO:0007669"/>
    <property type="project" value="UniProtKB-UniRule"/>
</dbReference>
<name>A0A0Y9YAI1_PLABE</name>
<dbReference type="Proteomes" id="UP000219974">
    <property type="component" value="Chromosome 12"/>
</dbReference>
<dbReference type="Proteomes" id="UP000219860">
    <property type="component" value="Chromosome 12"/>
</dbReference>
<dbReference type="Pfam" id="PF01432">
    <property type="entry name" value="Peptidase_M3"/>
    <property type="match status" value="1"/>
</dbReference>
<dbReference type="InterPro" id="IPR024077">
    <property type="entry name" value="Neurolysin/TOP_dom2"/>
</dbReference>
<evidence type="ECO:0000313" key="16">
    <source>
        <dbReference type="Proteomes" id="UP000219974"/>
    </source>
</evidence>
<dbReference type="PANTHER" id="PTHR11804">
    <property type="entry name" value="PROTEASE M3 THIMET OLIGOPEPTIDASE-RELATED"/>
    <property type="match status" value="1"/>
</dbReference>
<keyword evidence="6 7" id="KW-0482">Metalloprotease</keyword>
<evidence type="ECO:0000256" key="7">
    <source>
        <dbReference type="RuleBase" id="RU003435"/>
    </source>
</evidence>
<evidence type="ECO:0000256" key="3">
    <source>
        <dbReference type="ARBA" id="ARBA00022723"/>
    </source>
</evidence>
<dbReference type="VEuPathDB" id="PlasmoDB:PBANKA_1203900"/>
<dbReference type="EMBL" id="LT608276">
    <property type="protein sequence ID" value="SCO61576.1"/>
    <property type="molecule type" value="Genomic_DNA"/>
</dbReference>
<accession>A0A0Y9YAI1</accession>
<proteinExistence type="inferred from homology"/>
<dbReference type="AlphaFoldDB" id="A0A0Y9YAI1"/>
<evidence type="ECO:0000313" key="13">
    <source>
        <dbReference type="EMBL" id="SCO63505.1"/>
    </source>
</evidence>
<dbReference type="Proteomes" id="UP000516480">
    <property type="component" value="Chromosome 12"/>
</dbReference>
<dbReference type="GO" id="GO:0004222">
    <property type="term" value="F:metalloendopeptidase activity"/>
    <property type="evidence" value="ECO:0007669"/>
    <property type="project" value="InterPro"/>
</dbReference>
<dbReference type="InterPro" id="IPR045090">
    <property type="entry name" value="Pept_M3A_M3B"/>
</dbReference>
<comment type="cofactor">
    <cofactor evidence="7">
        <name>Zn(2+)</name>
        <dbReference type="ChEBI" id="CHEBI:29105"/>
    </cofactor>
    <text evidence="7">Binds 1 zinc ion.</text>
</comment>
<dbReference type="EMBL" id="LT614638">
    <property type="protein sequence ID" value="SCN27083.1"/>
    <property type="molecule type" value="Genomic_DNA"/>
</dbReference>
<dbReference type="Gene3D" id="1.10.1370.10">
    <property type="entry name" value="Neurolysin, domain 3"/>
    <property type="match status" value="1"/>
</dbReference>
<evidence type="ECO:0000256" key="1">
    <source>
        <dbReference type="ARBA" id="ARBA00006040"/>
    </source>
</evidence>
<dbReference type="Gene3D" id="3.40.390.10">
    <property type="entry name" value="Collagenase (Catalytic Domain)"/>
    <property type="match status" value="1"/>
</dbReference>
<dbReference type="Proteomes" id="UP000069549">
    <property type="component" value="Chromosome 12"/>
</dbReference>
<evidence type="ECO:0000256" key="4">
    <source>
        <dbReference type="ARBA" id="ARBA00022801"/>
    </source>
</evidence>
<evidence type="ECO:0000313" key="11">
    <source>
        <dbReference type="EMBL" id="SCN27083.1"/>
    </source>
</evidence>
<dbReference type="InterPro" id="IPR001567">
    <property type="entry name" value="Pept_M3A_M3B_dom"/>
</dbReference>
<dbReference type="Proteomes" id="UP000220214">
    <property type="component" value="Chromosome 12"/>
</dbReference>
<sequence length="699" mass="83677">MVNFNNFINKCIFLFFSNILKTFYGNEKKKLYKEIIDNVKNSKIINFPIDKDSVNFFFISCEINKLLNIKNKIINDNIQKKKIVENCFNLYYLLATHTKLKKETFCKKIILEYIEENISKNICNNNDQKLDEKNIPYSIRIRNNKSLGNLFNELKEDCSKYLKKINNVKVRYLIIDKNEIKIDEKWKKNHEYTFNKNKLKIPISKYNYEYILNGVEESEIRKKVLELLNRPYKSLNLNSDVINILKKRYDLANKLGYKNWGHYSISQFTMEKNNYENIEKFLNIIKEKIEKDYDKIIYDILKISNFSKFNNKNNKKNYWENNAHKLAIYDWHYYYNKIMNKSDEYLINTYFPQNIVLKNFMEIISRIYNFFYEEIQNVEIKKKWPKDSIIYKIERYQSNVKRGSTLNNYENKNMSNNVFLGYIYIIPYMDINFNDYFKIPSMNSLPNTCLISPGHVLIDYKFIRTVPIKNKLFSSSEILTLFHEFGHAYHLLLLSNNLSLSNLFNIPLDYAEFFSHINEHLANNYDIIRILSNKIDNNLKISENLFKTIKFDCSRLSNIYSHSIIDYVVHGINPHLFFSSTINNSENGKDKEEDNLCNFYEMIEKYFPYKFCSFYSIHSTSFPYHFSSYYSGAVLSYLFAEARVLLNNSTNKINLKKNNTLVSFQKQFYDIMLNNFRTENYPSIINNLINSKKSGNFFK</sequence>
<dbReference type="OMA" id="HFSCYYA"/>
<dbReference type="SUPFAM" id="SSF55486">
    <property type="entry name" value="Metalloproteases ('zincins'), catalytic domain"/>
    <property type="match status" value="1"/>
</dbReference>
<feature type="domain" description="Peptidase M3A/M3B catalytic" evidence="8">
    <location>
        <begin position="216"/>
        <end position="575"/>
    </location>
</feature>
<evidence type="ECO:0000313" key="9">
    <source>
        <dbReference type="EMBL" id="CXI73152.1"/>
    </source>
</evidence>
<dbReference type="EMBL" id="LT160032">
    <property type="protein sequence ID" value="CXI73152.1"/>
    <property type="molecule type" value="Genomic_DNA"/>
</dbReference>
<organism evidence="9 14">
    <name type="scientific">Plasmodium berghei</name>
    <dbReference type="NCBI Taxonomy" id="5821"/>
    <lineage>
        <taxon>Eukaryota</taxon>
        <taxon>Sar</taxon>
        <taxon>Alveolata</taxon>
        <taxon>Apicomplexa</taxon>
        <taxon>Aconoidasida</taxon>
        <taxon>Haemosporida</taxon>
        <taxon>Plasmodiidae</taxon>
        <taxon>Plasmodium</taxon>
        <taxon>Plasmodium (Vinckeia)</taxon>
    </lineage>
</organism>
<evidence type="ECO:0000256" key="2">
    <source>
        <dbReference type="ARBA" id="ARBA00022670"/>
    </source>
</evidence>
<evidence type="ECO:0000256" key="6">
    <source>
        <dbReference type="ARBA" id="ARBA00023049"/>
    </source>
</evidence>
<keyword evidence="2 7" id="KW-0645">Protease</keyword>
<protein>
    <submittedName>
        <fullName evidence="9">DnaJ protein, putative</fullName>
    </submittedName>
</protein>
<keyword evidence="5 7" id="KW-0862">Zinc</keyword>
<evidence type="ECO:0000313" key="17">
    <source>
        <dbReference type="Proteomes" id="UP000220214"/>
    </source>
</evidence>
<dbReference type="EMBL" id="LT608148">
    <property type="protein sequence ID" value="SCM24506.1"/>
    <property type="molecule type" value="Genomic_DNA"/>
</dbReference>
<dbReference type="InterPro" id="IPR024079">
    <property type="entry name" value="MetalloPept_cat_dom_sf"/>
</dbReference>
<reference evidence="9 14" key="1">
    <citation type="submission" date="2016-02" db="EMBL/GenBank/DDBJ databases">
        <authorList>
            <consortium name="Pathogen Informatics"/>
        </authorList>
    </citation>
    <scope>NUCLEOTIDE SEQUENCE [LARGE SCALE GENOMIC DNA]</scope>
    <source>
        <strain evidence="9 14">K173</strain>
        <strain evidence="10 18">NK65 ny</strain>
        <strain evidence="11 17">NK65e</strain>
        <strain evidence="13 15">SP11 Antwerpcl1</strain>
        <strain evidence="12 16">SP11 RLL</strain>
    </source>
</reference>
<keyword evidence="3 7" id="KW-0479">Metal-binding</keyword>
<dbReference type="OrthoDB" id="534666at2759"/>
<dbReference type="GO" id="GO:0006518">
    <property type="term" value="P:peptide metabolic process"/>
    <property type="evidence" value="ECO:0007669"/>
    <property type="project" value="TreeGrafter"/>
</dbReference>
<gene>
    <name evidence="9" type="ORF">PBK173_000317200</name>
    <name evidence="11" type="ORF">PBNK65E_000307800</name>
    <name evidence="10" type="ORF">PBNK65NY_000307200</name>
    <name evidence="13" type="ORF">PBSP11A_000307300</name>
    <name evidence="12" type="ORF">PBSP11RLL_000307700</name>
</gene>
<evidence type="ECO:0000259" key="8">
    <source>
        <dbReference type="Pfam" id="PF01432"/>
    </source>
</evidence>
<evidence type="ECO:0000313" key="10">
    <source>
        <dbReference type="EMBL" id="SCM24506.1"/>
    </source>
</evidence>
<evidence type="ECO:0000313" key="18">
    <source>
        <dbReference type="Proteomes" id="UP000516480"/>
    </source>
</evidence>
<dbReference type="GO" id="GO:0006508">
    <property type="term" value="P:proteolysis"/>
    <property type="evidence" value="ECO:0007669"/>
    <property type="project" value="UniProtKB-KW"/>
</dbReference>
<evidence type="ECO:0000313" key="15">
    <source>
        <dbReference type="Proteomes" id="UP000219860"/>
    </source>
</evidence>
<evidence type="ECO:0000313" key="12">
    <source>
        <dbReference type="EMBL" id="SCO61576.1"/>
    </source>
</evidence>
<keyword evidence="4 7" id="KW-0378">Hydrolase</keyword>
<evidence type="ECO:0000256" key="5">
    <source>
        <dbReference type="ARBA" id="ARBA00022833"/>
    </source>
</evidence>
<comment type="similarity">
    <text evidence="1 7">Belongs to the peptidase M3 family.</text>
</comment>
<dbReference type="GO" id="GO:0005739">
    <property type="term" value="C:mitochondrion"/>
    <property type="evidence" value="ECO:0007669"/>
    <property type="project" value="TreeGrafter"/>
</dbReference>